<evidence type="ECO:0000256" key="5">
    <source>
        <dbReference type="ARBA" id="ARBA00022777"/>
    </source>
</evidence>
<dbReference type="GO" id="GO:0005524">
    <property type="term" value="F:ATP binding"/>
    <property type="evidence" value="ECO:0007669"/>
    <property type="project" value="UniProtKB-KW"/>
</dbReference>
<dbReference type="Proteomes" id="UP001152797">
    <property type="component" value="Unassembled WGS sequence"/>
</dbReference>
<evidence type="ECO:0000259" key="10">
    <source>
        <dbReference type="PROSITE" id="PS50011"/>
    </source>
</evidence>
<evidence type="ECO:0000256" key="9">
    <source>
        <dbReference type="ARBA" id="ARBA00048679"/>
    </source>
</evidence>
<dbReference type="GO" id="GO:0005509">
    <property type="term" value="F:calcium ion binding"/>
    <property type="evidence" value="ECO:0007669"/>
    <property type="project" value="InterPro"/>
</dbReference>
<feature type="domain" description="EF-hand" evidence="11">
    <location>
        <begin position="303"/>
        <end position="336"/>
    </location>
</feature>
<comment type="similarity">
    <text evidence="7">Belongs to the protein kinase superfamily. Ser/Thr protein kinase family. CDPK subfamily.</text>
</comment>
<evidence type="ECO:0000256" key="7">
    <source>
        <dbReference type="ARBA" id="ARBA00024334"/>
    </source>
</evidence>
<evidence type="ECO:0000256" key="6">
    <source>
        <dbReference type="ARBA" id="ARBA00022840"/>
    </source>
</evidence>
<dbReference type="Gene3D" id="3.30.200.20">
    <property type="entry name" value="Phosphorylase Kinase, domain 1"/>
    <property type="match status" value="1"/>
</dbReference>
<evidence type="ECO:0000256" key="8">
    <source>
        <dbReference type="ARBA" id="ARBA00047899"/>
    </source>
</evidence>
<evidence type="ECO:0000256" key="1">
    <source>
        <dbReference type="ARBA" id="ARBA00012513"/>
    </source>
</evidence>
<sequence length="710" mass="80003">MPSRDENYEYIKILGKGAFGVVELWRQKFSEEQLVAAKRIHVGEMSKEETEQTRQEALVLKALQHPHIVKYMGSWVNRKEEDLIIVQDYCDGGDLAHYIFFKKKSNELVPETNIIQWLAQLSHALQYCHKRAKILHRDLKPSNVFLTEDLQSVRLGDFGISKNLRSTASLCQTVVGTQAYMSPELTRMQKYGPKTEVWSLGATLYEMCAQEKLYVSADVLELVEQISSAKEAPRLPKELGYSFELEEICAAMLVKDPATRPTLSDMLTDHELLRVTVLQLERAVDWKDSLVPGEGKELQVPAEAQDKLRELFKMYSKDGFLSRKELTSLLQKLHPKWASGVASVLLKAADSNGDENLDYEEFLNWLLGKENEWTPIKEAMMSAPKEESPKSPKLGSGFSEMAADARERLIKSSSGAEMSLQEAAQIIELNDIVKSYKELAEVLKRFPQLDPVLEAMSTLDFSSWPVSQLKEYISAEGHSFTGLSEKRELVDLCDQIFRELSKPSSEQTGTLEERESFANAECIDARLRCIQILQDTNNAGPDPVLLAVAVRQAQRLLSTEPCEAAILSHSLRLGMCAEDQSKSATTLPEMEQAVNLMQAVQDAVKMPDGRKNSVTTQAILDANSRLQQVRVQEKQIGIRSLCGPFVKTLSLKSDASLSELQTKLSQLWSKPLESLSFFTAEGQPLETEEKWQELRSSSHIEAGHGMRWPW</sequence>
<feature type="domain" description="Protein kinase" evidence="10">
    <location>
        <begin position="8"/>
        <end position="273"/>
    </location>
</feature>
<organism evidence="12">
    <name type="scientific">Cladocopium goreaui</name>
    <dbReference type="NCBI Taxonomy" id="2562237"/>
    <lineage>
        <taxon>Eukaryota</taxon>
        <taxon>Sar</taxon>
        <taxon>Alveolata</taxon>
        <taxon>Dinophyceae</taxon>
        <taxon>Suessiales</taxon>
        <taxon>Symbiodiniaceae</taxon>
        <taxon>Cladocopium</taxon>
    </lineage>
</organism>
<keyword evidence="14" id="KW-1185">Reference proteome</keyword>
<evidence type="ECO:0000313" key="13">
    <source>
        <dbReference type="EMBL" id="CAL1136663.1"/>
    </source>
</evidence>
<evidence type="ECO:0000256" key="4">
    <source>
        <dbReference type="ARBA" id="ARBA00022741"/>
    </source>
</evidence>
<dbReference type="EMBL" id="CAMXCT030000787">
    <property type="protein sequence ID" value="CAL4770600.1"/>
    <property type="molecule type" value="Genomic_DNA"/>
</dbReference>
<accession>A0A9P1C385</accession>
<dbReference type="SUPFAM" id="SSF47473">
    <property type="entry name" value="EF-hand"/>
    <property type="match status" value="1"/>
</dbReference>
<keyword evidence="6" id="KW-0067">ATP-binding</keyword>
<dbReference type="InterPro" id="IPR051131">
    <property type="entry name" value="NEK_Ser/Thr_kinase_NIMA"/>
</dbReference>
<comment type="catalytic activity">
    <reaction evidence="9">
        <text>L-seryl-[protein] + ATP = O-phospho-L-seryl-[protein] + ADP + H(+)</text>
        <dbReference type="Rhea" id="RHEA:17989"/>
        <dbReference type="Rhea" id="RHEA-COMP:9863"/>
        <dbReference type="Rhea" id="RHEA-COMP:11604"/>
        <dbReference type="ChEBI" id="CHEBI:15378"/>
        <dbReference type="ChEBI" id="CHEBI:29999"/>
        <dbReference type="ChEBI" id="CHEBI:30616"/>
        <dbReference type="ChEBI" id="CHEBI:83421"/>
        <dbReference type="ChEBI" id="CHEBI:456216"/>
        <dbReference type="EC" id="2.7.11.1"/>
    </reaction>
</comment>
<evidence type="ECO:0000256" key="3">
    <source>
        <dbReference type="ARBA" id="ARBA00022679"/>
    </source>
</evidence>
<evidence type="ECO:0000259" key="11">
    <source>
        <dbReference type="PROSITE" id="PS50222"/>
    </source>
</evidence>
<dbReference type="InterPro" id="IPR008271">
    <property type="entry name" value="Ser/Thr_kinase_AS"/>
</dbReference>
<evidence type="ECO:0000313" key="14">
    <source>
        <dbReference type="Proteomes" id="UP001152797"/>
    </source>
</evidence>
<comment type="catalytic activity">
    <reaction evidence="8">
        <text>L-threonyl-[protein] + ATP = O-phospho-L-threonyl-[protein] + ADP + H(+)</text>
        <dbReference type="Rhea" id="RHEA:46608"/>
        <dbReference type="Rhea" id="RHEA-COMP:11060"/>
        <dbReference type="Rhea" id="RHEA-COMP:11605"/>
        <dbReference type="ChEBI" id="CHEBI:15378"/>
        <dbReference type="ChEBI" id="CHEBI:30013"/>
        <dbReference type="ChEBI" id="CHEBI:30616"/>
        <dbReference type="ChEBI" id="CHEBI:61977"/>
        <dbReference type="ChEBI" id="CHEBI:456216"/>
        <dbReference type="EC" id="2.7.11.1"/>
    </reaction>
</comment>
<dbReference type="EC" id="2.7.11.1" evidence="1"/>
<keyword evidence="2" id="KW-0723">Serine/threonine-protein kinase</keyword>
<gene>
    <name evidence="12" type="ORF">C1SCF055_LOCUS10909</name>
</gene>
<dbReference type="PANTHER" id="PTHR44899">
    <property type="entry name" value="CAMK FAMILY PROTEIN KINASE"/>
    <property type="match status" value="1"/>
</dbReference>
<dbReference type="InterPro" id="IPR002048">
    <property type="entry name" value="EF_hand_dom"/>
</dbReference>
<comment type="caution">
    <text evidence="12">The sequence shown here is derived from an EMBL/GenBank/DDBJ whole genome shotgun (WGS) entry which is preliminary data.</text>
</comment>
<evidence type="ECO:0000256" key="2">
    <source>
        <dbReference type="ARBA" id="ARBA00022527"/>
    </source>
</evidence>
<reference evidence="12" key="1">
    <citation type="submission" date="2022-10" db="EMBL/GenBank/DDBJ databases">
        <authorList>
            <person name="Chen Y."/>
            <person name="Dougan E. K."/>
            <person name="Chan C."/>
            <person name="Rhodes N."/>
            <person name="Thang M."/>
        </authorList>
    </citation>
    <scope>NUCLEOTIDE SEQUENCE</scope>
</reference>
<keyword evidence="3" id="KW-0808">Transferase</keyword>
<dbReference type="SMART" id="SM00220">
    <property type="entry name" value="S_TKc"/>
    <property type="match status" value="1"/>
</dbReference>
<dbReference type="InterPro" id="IPR011992">
    <property type="entry name" value="EF-hand-dom_pair"/>
</dbReference>
<dbReference type="SUPFAM" id="SSF56112">
    <property type="entry name" value="Protein kinase-like (PK-like)"/>
    <property type="match status" value="1"/>
</dbReference>
<dbReference type="PROSITE" id="PS00108">
    <property type="entry name" value="PROTEIN_KINASE_ST"/>
    <property type="match status" value="1"/>
</dbReference>
<dbReference type="PANTHER" id="PTHR44899:SF3">
    <property type="entry name" value="SERINE_THREONINE-PROTEIN KINASE NEK1"/>
    <property type="match status" value="1"/>
</dbReference>
<keyword evidence="5" id="KW-0418">Kinase</keyword>
<dbReference type="EMBL" id="CAMXCT020000787">
    <property type="protein sequence ID" value="CAL1136663.1"/>
    <property type="molecule type" value="Genomic_DNA"/>
</dbReference>
<proteinExistence type="inferred from homology"/>
<dbReference type="CDD" id="cd00051">
    <property type="entry name" value="EFh"/>
    <property type="match status" value="1"/>
</dbReference>
<dbReference type="PROSITE" id="PS50222">
    <property type="entry name" value="EF_HAND_2"/>
    <property type="match status" value="1"/>
</dbReference>
<dbReference type="Pfam" id="PF00069">
    <property type="entry name" value="Pkinase"/>
    <property type="match status" value="1"/>
</dbReference>
<dbReference type="InterPro" id="IPR000719">
    <property type="entry name" value="Prot_kinase_dom"/>
</dbReference>
<dbReference type="EMBL" id="CAMXCT010000787">
    <property type="protein sequence ID" value="CAI3983288.1"/>
    <property type="molecule type" value="Genomic_DNA"/>
</dbReference>
<dbReference type="Gene3D" id="1.10.510.10">
    <property type="entry name" value="Transferase(Phosphotransferase) domain 1"/>
    <property type="match status" value="1"/>
</dbReference>
<reference evidence="13" key="2">
    <citation type="submission" date="2024-04" db="EMBL/GenBank/DDBJ databases">
        <authorList>
            <person name="Chen Y."/>
            <person name="Shah S."/>
            <person name="Dougan E. K."/>
            <person name="Thang M."/>
            <person name="Chan C."/>
        </authorList>
    </citation>
    <scope>NUCLEOTIDE SEQUENCE [LARGE SCALE GENOMIC DNA]</scope>
</reference>
<dbReference type="Gene3D" id="1.10.238.10">
    <property type="entry name" value="EF-hand"/>
    <property type="match status" value="1"/>
</dbReference>
<protein>
    <recommendedName>
        <fullName evidence="1">non-specific serine/threonine protein kinase</fullName>
        <ecNumber evidence="1">2.7.11.1</ecNumber>
    </recommendedName>
</protein>
<dbReference type="PROSITE" id="PS50011">
    <property type="entry name" value="PROTEIN_KINASE_DOM"/>
    <property type="match status" value="1"/>
</dbReference>
<dbReference type="OrthoDB" id="10252171at2759"/>
<name>A0A9P1C385_9DINO</name>
<keyword evidence="4" id="KW-0547">Nucleotide-binding</keyword>
<dbReference type="InterPro" id="IPR011009">
    <property type="entry name" value="Kinase-like_dom_sf"/>
</dbReference>
<evidence type="ECO:0000313" key="12">
    <source>
        <dbReference type="EMBL" id="CAI3983288.1"/>
    </source>
</evidence>
<dbReference type="AlphaFoldDB" id="A0A9P1C385"/>
<dbReference type="GO" id="GO:0004674">
    <property type="term" value="F:protein serine/threonine kinase activity"/>
    <property type="evidence" value="ECO:0007669"/>
    <property type="project" value="UniProtKB-KW"/>
</dbReference>